<proteinExistence type="predicted"/>
<reference evidence="1" key="2">
    <citation type="journal article" date="2015" name="Fish Shellfish Immunol.">
        <title>Early steps in the European eel (Anguilla anguilla)-Vibrio vulnificus interaction in the gills: Role of the RtxA13 toxin.</title>
        <authorList>
            <person name="Callol A."/>
            <person name="Pajuelo D."/>
            <person name="Ebbesson L."/>
            <person name="Teles M."/>
            <person name="MacKenzie S."/>
            <person name="Amaro C."/>
        </authorList>
    </citation>
    <scope>NUCLEOTIDE SEQUENCE</scope>
</reference>
<protein>
    <submittedName>
        <fullName evidence="1">Uncharacterized protein</fullName>
    </submittedName>
</protein>
<dbReference type="AlphaFoldDB" id="A0A0E9RZ53"/>
<dbReference type="EMBL" id="GBXM01074395">
    <property type="protein sequence ID" value="JAH34182.1"/>
    <property type="molecule type" value="Transcribed_RNA"/>
</dbReference>
<sequence length="19" mass="2102">MQTKLEDSARSGPTLRNPT</sequence>
<accession>A0A0E9RZ53</accession>
<organism evidence="1">
    <name type="scientific">Anguilla anguilla</name>
    <name type="common">European freshwater eel</name>
    <name type="synonym">Muraena anguilla</name>
    <dbReference type="NCBI Taxonomy" id="7936"/>
    <lineage>
        <taxon>Eukaryota</taxon>
        <taxon>Metazoa</taxon>
        <taxon>Chordata</taxon>
        <taxon>Craniata</taxon>
        <taxon>Vertebrata</taxon>
        <taxon>Euteleostomi</taxon>
        <taxon>Actinopterygii</taxon>
        <taxon>Neopterygii</taxon>
        <taxon>Teleostei</taxon>
        <taxon>Anguilliformes</taxon>
        <taxon>Anguillidae</taxon>
        <taxon>Anguilla</taxon>
    </lineage>
</organism>
<name>A0A0E9RZ53_ANGAN</name>
<reference evidence="1" key="1">
    <citation type="submission" date="2014-11" db="EMBL/GenBank/DDBJ databases">
        <authorList>
            <person name="Amaro Gonzalez C."/>
        </authorList>
    </citation>
    <scope>NUCLEOTIDE SEQUENCE</scope>
</reference>
<evidence type="ECO:0000313" key="1">
    <source>
        <dbReference type="EMBL" id="JAH34182.1"/>
    </source>
</evidence>